<dbReference type="EMBL" id="JBHPBY010000476">
    <property type="protein sequence ID" value="MFC1853337.1"/>
    <property type="molecule type" value="Genomic_DNA"/>
</dbReference>
<evidence type="ECO:0000313" key="1">
    <source>
        <dbReference type="EMBL" id="MFC1853337.1"/>
    </source>
</evidence>
<reference evidence="1 2" key="1">
    <citation type="submission" date="2024-09" db="EMBL/GenBank/DDBJ databases">
        <title>Laminarin stimulates single cell rates of sulfate reduction while oxygen inhibits transcriptomic activity in coastal marine sediment.</title>
        <authorList>
            <person name="Lindsay M."/>
            <person name="Orcutt B."/>
            <person name="Emerson D."/>
            <person name="Stepanauskas R."/>
            <person name="D'Angelo T."/>
        </authorList>
    </citation>
    <scope>NUCLEOTIDE SEQUENCE [LARGE SCALE GENOMIC DNA]</scope>
    <source>
        <strain evidence="1">SAG AM-311-K15</strain>
    </source>
</reference>
<organism evidence="1 2">
    <name type="scientific">candidate division CSSED10-310 bacterium</name>
    <dbReference type="NCBI Taxonomy" id="2855610"/>
    <lineage>
        <taxon>Bacteria</taxon>
        <taxon>Bacteria division CSSED10-310</taxon>
    </lineage>
</organism>
<dbReference type="PROSITE" id="PS51257">
    <property type="entry name" value="PROKAR_LIPOPROTEIN"/>
    <property type="match status" value="1"/>
</dbReference>
<comment type="caution">
    <text evidence="1">The sequence shown here is derived from an EMBL/GenBank/DDBJ whole genome shotgun (WGS) entry which is preliminary data.</text>
</comment>
<proteinExistence type="predicted"/>
<evidence type="ECO:0000313" key="2">
    <source>
        <dbReference type="Proteomes" id="UP001594351"/>
    </source>
</evidence>
<dbReference type="Pfam" id="PF13146">
    <property type="entry name" value="TRL"/>
    <property type="match status" value="1"/>
</dbReference>
<name>A0ABV6Z4H6_UNCC1</name>
<keyword evidence="2" id="KW-1185">Reference proteome</keyword>
<sequence length="106" mass="11062">MRHSVLLIALFICTTGFLGCATVMSPVGNGTIFTDVKGPLTVTDATEYSKVGQASAMSVLGIVVTGDASISAAMKNGGITKVHHVDHESKNILGVYARFTTIVYGE</sequence>
<gene>
    <name evidence="1" type="ORF">ACFL27_24325</name>
</gene>
<protein>
    <submittedName>
        <fullName evidence="1">TRL-like family protein</fullName>
    </submittedName>
</protein>
<dbReference type="Proteomes" id="UP001594351">
    <property type="component" value="Unassembled WGS sequence"/>
</dbReference>
<dbReference type="InterPro" id="IPR025113">
    <property type="entry name" value="TRL-like"/>
</dbReference>
<accession>A0ABV6Z4H6</accession>